<keyword evidence="3" id="KW-1185">Reference proteome</keyword>
<reference evidence="3" key="1">
    <citation type="journal article" date="2015" name="Genome Announc.">
        <title>Complete Genome Sequence of Herbaspirillum hiltneri N3 (DSM 17495), Isolated from Surface-Sterilized Wheat Roots.</title>
        <authorList>
            <person name="Guizelini D."/>
            <person name="Saizaki P.M."/>
            <person name="Coimbra N.A."/>
            <person name="Weiss V.A."/>
            <person name="Faoro H."/>
            <person name="Sfeir M.Z."/>
            <person name="Baura V.A."/>
            <person name="Monteiro R.A."/>
            <person name="Chubatsu L.S."/>
            <person name="Souza E.M."/>
            <person name="Cruz L.M."/>
            <person name="Pedrosa F.O."/>
            <person name="Raittz R.T."/>
            <person name="Marchaukoski J.N."/>
            <person name="Steffens M.B."/>
        </authorList>
    </citation>
    <scope>NUCLEOTIDE SEQUENCE [LARGE SCALE GENOMIC DNA]</scope>
    <source>
        <strain evidence="3">N3</strain>
    </source>
</reference>
<proteinExistence type="predicted"/>
<feature type="compositionally biased region" description="Basic and acidic residues" evidence="1">
    <location>
        <begin position="61"/>
        <end position="71"/>
    </location>
</feature>
<protein>
    <submittedName>
        <fullName evidence="2">Uncharacterized protein</fullName>
    </submittedName>
</protein>
<evidence type="ECO:0000313" key="3">
    <source>
        <dbReference type="Proteomes" id="UP000063429"/>
    </source>
</evidence>
<feature type="region of interest" description="Disordered" evidence="1">
    <location>
        <begin position="61"/>
        <end position="85"/>
    </location>
</feature>
<evidence type="ECO:0000313" key="2">
    <source>
        <dbReference type="EMBL" id="AKZ62886.1"/>
    </source>
</evidence>
<dbReference type="Proteomes" id="UP000063429">
    <property type="component" value="Chromosome"/>
</dbReference>
<sequence length="85" mass="9631">MKIWDARYFKQMVCQIHIKCIPVEDAIACVELTQAPGQQAPLHCTGLAKGSRQRCAQGARMERSAEGHYTDRSYAMSSMNQRGWQ</sequence>
<dbReference type="EMBL" id="CP011409">
    <property type="protein sequence ID" value="AKZ62886.1"/>
    <property type="molecule type" value="Genomic_DNA"/>
</dbReference>
<gene>
    <name evidence="2" type="ORF">F506_09535</name>
</gene>
<feature type="compositionally biased region" description="Polar residues" evidence="1">
    <location>
        <begin position="75"/>
        <end position="85"/>
    </location>
</feature>
<name>A0ABM5V0F2_9BURK</name>
<accession>A0ABM5V0F2</accession>
<organism evidence="2 3">
    <name type="scientific">Herbaspirillum hiltneri N3</name>
    <dbReference type="NCBI Taxonomy" id="1262470"/>
    <lineage>
        <taxon>Bacteria</taxon>
        <taxon>Pseudomonadati</taxon>
        <taxon>Pseudomonadota</taxon>
        <taxon>Betaproteobacteria</taxon>
        <taxon>Burkholderiales</taxon>
        <taxon>Oxalobacteraceae</taxon>
        <taxon>Herbaspirillum</taxon>
    </lineage>
</organism>
<evidence type="ECO:0000256" key="1">
    <source>
        <dbReference type="SAM" id="MobiDB-lite"/>
    </source>
</evidence>